<organism evidence="3 4">
    <name type="scientific">Soehngenia longivitae</name>
    <dbReference type="NCBI Taxonomy" id="2562294"/>
    <lineage>
        <taxon>Bacteria</taxon>
        <taxon>Bacillati</taxon>
        <taxon>Bacillota</taxon>
        <taxon>Tissierellia</taxon>
        <taxon>Tissierellales</taxon>
        <taxon>Tissierellaceae</taxon>
        <taxon>Soehngenia</taxon>
    </lineage>
</organism>
<proteinExistence type="predicted"/>
<dbReference type="AlphaFoldDB" id="A0A4Z0D5T6"/>
<dbReference type="InterPro" id="IPR013094">
    <property type="entry name" value="AB_hydrolase_3"/>
</dbReference>
<protein>
    <submittedName>
        <fullName evidence="3">Alpha/beta hydrolase</fullName>
    </submittedName>
</protein>
<dbReference type="GO" id="GO:0016787">
    <property type="term" value="F:hydrolase activity"/>
    <property type="evidence" value="ECO:0007669"/>
    <property type="project" value="UniProtKB-KW"/>
</dbReference>
<dbReference type="OrthoDB" id="9815425at2"/>
<evidence type="ECO:0000259" key="2">
    <source>
        <dbReference type="Pfam" id="PF07859"/>
    </source>
</evidence>
<comment type="caution">
    <text evidence="3">The sequence shown here is derived from an EMBL/GenBank/DDBJ whole genome shotgun (WGS) entry which is preliminary data.</text>
</comment>
<dbReference type="EMBL" id="SRIB01000006">
    <property type="protein sequence ID" value="TFZ40213.1"/>
    <property type="molecule type" value="Genomic_DNA"/>
</dbReference>
<evidence type="ECO:0000256" key="1">
    <source>
        <dbReference type="ARBA" id="ARBA00022801"/>
    </source>
</evidence>
<sequence length="305" mass="34874">MRPFKKIILNTVSKININIKEHYKSHRFIQKILNPAITPVYKKLDEKIYSNGNEIPVRLFIPEFQKNNQVLLFFHGGGWVTGDIDSYTNLCSRLANETNRRVISVDYRLAPEYPYPCGLEDCYQVTKYLLNNLHLLSCTKEDIFLIGDSAGGNLAACVSLLLRDRKEIVPKKQILIYPATNYDHTESSPFKSVTELGEGYILTSKRIQDYMDLYVPNYEDRESPYVAPILSNDLSNQPETLVITAEYDPLRDEGEAYGKKLESFGNTVHIFRVKDAVHGFLNSPIESSAIKETYSIISKFVDDLL</sequence>
<name>A0A4Z0D5T6_9FIRM</name>
<evidence type="ECO:0000313" key="4">
    <source>
        <dbReference type="Proteomes" id="UP000298381"/>
    </source>
</evidence>
<dbReference type="RefSeq" id="WP_135270986.1">
    <property type="nucleotide sequence ID" value="NZ_SRIB01000006.1"/>
</dbReference>
<keyword evidence="4" id="KW-1185">Reference proteome</keyword>
<reference evidence="3 4" key="1">
    <citation type="submission" date="2019-03" db="EMBL/GenBank/DDBJ databases">
        <title>Draft genome sequence data and analysis of a Fermenting Bacterium, Soehngenia longevitae strain 1933PT, isolated from petroleum reservoir in Azerbaijan.</title>
        <authorList>
            <person name="Grouzdev D.S."/>
            <person name="Bidzhieva S.K."/>
            <person name="Sokolova D.S."/>
            <person name="Tourova T.P."/>
            <person name="Poltaraus A.B."/>
            <person name="Nazina T.N."/>
        </authorList>
    </citation>
    <scope>NUCLEOTIDE SEQUENCE [LARGE SCALE GENOMIC DNA]</scope>
    <source>
        <strain evidence="3 4">1933P</strain>
    </source>
</reference>
<keyword evidence="1 3" id="KW-0378">Hydrolase</keyword>
<dbReference type="PANTHER" id="PTHR48081:SF8">
    <property type="entry name" value="ALPHA_BETA HYDROLASE FOLD-3 DOMAIN-CONTAINING PROTEIN-RELATED"/>
    <property type="match status" value="1"/>
</dbReference>
<gene>
    <name evidence="3" type="ORF">E4100_05210</name>
</gene>
<feature type="domain" description="Alpha/beta hydrolase fold-3" evidence="2">
    <location>
        <begin position="71"/>
        <end position="281"/>
    </location>
</feature>
<dbReference type="InterPro" id="IPR050300">
    <property type="entry name" value="GDXG_lipolytic_enzyme"/>
</dbReference>
<dbReference type="SUPFAM" id="SSF53474">
    <property type="entry name" value="alpha/beta-Hydrolases"/>
    <property type="match status" value="1"/>
</dbReference>
<accession>A0A4Z0D5T6</accession>
<dbReference type="Gene3D" id="3.40.50.1820">
    <property type="entry name" value="alpha/beta hydrolase"/>
    <property type="match status" value="1"/>
</dbReference>
<dbReference type="Proteomes" id="UP000298381">
    <property type="component" value="Unassembled WGS sequence"/>
</dbReference>
<dbReference type="Pfam" id="PF07859">
    <property type="entry name" value="Abhydrolase_3"/>
    <property type="match status" value="1"/>
</dbReference>
<evidence type="ECO:0000313" key="3">
    <source>
        <dbReference type="EMBL" id="TFZ40213.1"/>
    </source>
</evidence>
<dbReference type="InterPro" id="IPR029058">
    <property type="entry name" value="AB_hydrolase_fold"/>
</dbReference>
<dbReference type="PANTHER" id="PTHR48081">
    <property type="entry name" value="AB HYDROLASE SUPERFAMILY PROTEIN C4A8.06C"/>
    <property type="match status" value="1"/>
</dbReference>